<keyword evidence="4 6" id="KW-1133">Transmembrane helix</keyword>
<comment type="subcellular location">
    <subcellularLocation>
        <location evidence="1">Cell membrane</location>
        <topology evidence="1">Multi-pass membrane protein</topology>
    </subcellularLocation>
</comment>
<evidence type="ECO:0000256" key="5">
    <source>
        <dbReference type="ARBA" id="ARBA00023136"/>
    </source>
</evidence>
<name>A0A0M4CP23_9CORY</name>
<keyword evidence="2" id="KW-1003">Cell membrane</keyword>
<dbReference type="Proteomes" id="UP000068067">
    <property type="component" value="Chromosome"/>
</dbReference>
<dbReference type="PANTHER" id="PTHR30213:SF0">
    <property type="entry name" value="UPF0761 MEMBRANE PROTEIN YIHY"/>
    <property type="match status" value="1"/>
</dbReference>
<accession>A0A0M4CP23</accession>
<proteinExistence type="predicted"/>
<evidence type="ECO:0000256" key="1">
    <source>
        <dbReference type="ARBA" id="ARBA00004651"/>
    </source>
</evidence>
<dbReference type="AlphaFoldDB" id="A0A0M4CP23"/>
<dbReference type="KEGG" id="cdx:CDES_04680"/>
<keyword evidence="8" id="KW-1185">Reference proteome</keyword>
<feature type="transmembrane region" description="Helical" evidence="6">
    <location>
        <begin position="135"/>
        <end position="154"/>
    </location>
</feature>
<evidence type="ECO:0000313" key="7">
    <source>
        <dbReference type="EMBL" id="ALC05380.1"/>
    </source>
</evidence>
<evidence type="ECO:0000256" key="6">
    <source>
        <dbReference type="SAM" id="Phobius"/>
    </source>
</evidence>
<dbReference type="EMBL" id="CP009220">
    <property type="protein sequence ID" value="ALC05380.1"/>
    <property type="molecule type" value="Genomic_DNA"/>
</dbReference>
<feature type="transmembrane region" description="Helical" evidence="6">
    <location>
        <begin position="233"/>
        <end position="253"/>
    </location>
</feature>
<evidence type="ECO:0000313" key="8">
    <source>
        <dbReference type="Proteomes" id="UP000068067"/>
    </source>
</evidence>
<sequence length="374" mass="40924">MCHDENVAQPQDHLDATLIAADFHGGLGNEDSAPSDTTERLSPQGWKYALKRVLGDILPDGLLDLAALLTFFSILSLAPALLVGYSLITLFLASDSSAILSSVRELVPQYVPEEQADVVLGVIDSVAGSATGGRVGIIVGLVVALWTSSAYVRAFSRCANAVYGRSEGRTIWKQWGMMFLLNIGLLLGAIIILVSWVLNESLVKGLLAPIAEPLRLTEEVSFLTDTFIPVWNWVRWPVIIIVLIMFVATLYHWAPNARPWKFRWLSIGSVFAIGGIIFAGGALDLYFTYFAAFNTYGAVSSVIAIVIALWIYNICLIIGLKIDVEISRARQLQAGLPAENFNLVPPRSIEAVAKLKQRQQELVDEARQLREGAN</sequence>
<dbReference type="InterPro" id="IPR017039">
    <property type="entry name" value="Virul_fac_BrkB"/>
</dbReference>
<evidence type="ECO:0008006" key="9">
    <source>
        <dbReference type="Google" id="ProtNLM"/>
    </source>
</evidence>
<feature type="transmembrane region" description="Helical" evidence="6">
    <location>
        <begin position="265"/>
        <end position="292"/>
    </location>
</feature>
<feature type="transmembrane region" description="Helical" evidence="6">
    <location>
        <begin position="298"/>
        <end position="320"/>
    </location>
</feature>
<feature type="transmembrane region" description="Helical" evidence="6">
    <location>
        <begin position="61"/>
        <end position="88"/>
    </location>
</feature>
<dbReference type="PATRIC" id="fig|931089.4.peg.947"/>
<organism evidence="7 8">
    <name type="scientific">Corynebacterium deserti GIMN1.010</name>
    <dbReference type="NCBI Taxonomy" id="931089"/>
    <lineage>
        <taxon>Bacteria</taxon>
        <taxon>Bacillati</taxon>
        <taxon>Actinomycetota</taxon>
        <taxon>Actinomycetes</taxon>
        <taxon>Mycobacteriales</taxon>
        <taxon>Corynebacteriaceae</taxon>
        <taxon>Corynebacterium</taxon>
    </lineage>
</organism>
<dbReference type="PANTHER" id="PTHR30213">
    <property type="entry name" value="INNER MEMBRANE PROTEIN YHJD"/>
    <property type="match status" value="1"/>
</dbReference>
<evidence type="ECO:0000256" key="4">
    <source>
        <dbReference type="ARBA" id="ARBA00022989"/>
    </source>
</evidence>
<keyword evidence="3 6" id="KW-0812">Transmembrane</keyword>
<gene>
    <name evidence="7" type="ORF">CDES_04680</name>
</gene>
<dbReference type="Pfam" id="PF03631">
    <property type="entry name" value="Virul_fac_BrkB"/>
    <property type="match status" value="1"/>
</dbReference>
<protein>
    <recommendedName>
        <fullName evidence="9">YihY family protein</fullName>
    </recommendedName>
</protein>
<keyword evidence="5 6" id="KW-0472">Membrane</keyword>
<reference evidence="7 8" key="1">
    <citation type="submission" date="2014-08" db="EMBL/GenBank/DDBJ databases">
        <title>Complete genome sequence of Corynebacterium deserti GIMN1.010 (=DSM 45689), isolated from desert sand in western China.</title>
        <authorList>
            <person name="Ruckert C."/>
            <person name="Albersmeier A."/>
            <person name="Kalinowski J."/>
        </authorList>
    </citation>
    <scope>NUCLEOTIDE SEQUENCE [LARGE SCALE GENOMIC DNA]</scope>
    <source>
        <strain evidence="7 8">GIMN1.010</strain>
    </source>
</reference>
<feature type="transmembrane region" description="Helical" evidence="6">
    <location>
        <begin position="175"/>
        <end position="198"/>
    </location>
</feature>
<evidence type="ECO:0000256" key="3">
    <source>
        <dbReference type="ARBA" id="ARBA00022692"/>
    </source>
</evidence>
<dbReference type="STRING" id="931089.CDES_04680"/>
<evidence type="ECO:0000256" key="2">
    <source>
        <dbReference type="ARBA" id="ARBA00022475"/>
    </source>
</evidence>
<dbReference type="GO" id="GO:0005886">
    <property type="term" value="C:plasma membrane"/>
    <property type="evidence" value="ECO:0007669"/>
    <property type="project" value="UniProtKB-SubCell"/>
</dbReference>